<dbReference type="HOGENOM" id="CLU_1578760_0_0_1"/>
<dbReference type="EMBL" id="CR382121">
    <property type="protein sequence ID" value="CAH02861.1"/>
    <property type="molecule type" value="Genomic_DNA"/>
</dbReference>
<dbReference type="InParanoid" id="Q6CXR6"/>
<protein>
    <submittedName>
        <fullName evidence="1">KLLA0A06127p</fullName>
    </submittedName>
</protein>
<dbReference type="Proteomes" id="UP000000598">
    <property type="component" value="Chromosome A"/>
</dbReference>
<proteinExistence type="predicted"/>
<keyword evidence="2" id="KW-1185">Reference proteome</keyword>
<sequence length="169" mass="19315">MSFGVRRFSKRVVRTSARSDDILSEEAWLDLDIGEYHVVNDPLVLSSSSDDDEMEQEDPTRRIERWMSTNAVVRMQTPDIASVDDDYYQDYSSNSSDAVCLVVPYLSEKLSCLTEYQLRWVHDFVAEMLPLLPRKSVSPVSSVSTSSSSSEISFKSSRNEKYRLPRVIV</sequence>
<dbReference type="GeneID" id="2896693"/>
<gene>
    <name evidence="1" type="ORF">KLLA0_A06127g</name>
</gene>
<organism evidence="1 2">
    <name type="scientific">Kluyveromyces lactis (strain ATCC 8585 / CBS 2359 / DSM 70799 / NBRC 1267 / NRRL Y-1140 / WM37)</name>
    <name type="common">Yeast</name>
    <name type="synonym">Candida sphaerica</name>
    <dbReference type="NCBI Taxonomy" id="284590"/>
    <lineage>
        <taxon>Eukaryota</taxon>
        <taxon>Fungi</taxon>
        <taxon>Dikarya</taxon>
        <taxon>Ascomycota</taxon>
        <taxon>Saccharomycotina</taxon>
        <taxon>Saccharomycetes</taxon>
        <taxon>Saccharomycetales</taxon>
        <taxon>Saccharomycetaceae</taxon>
        <taxon>Kluyveromyces</taxon>
    </lineage>
</organism>
<dbReference type="AlphaFoldDB" id="Q6CXR6"/>
<dbReference type="KEGG" id="kla:KLLA0_A06127g"/>
<accession>Q6CXR6</accession>
<dbReference type="PaxDb" id="284590-Q6CXR6"/>
<evidence type="ECO:0000313" key="1">
    <source>
        <dbReference type="EMBL" id="CAH02861.1"/>
    </source>
</evidence>
<reference evidence="1 2" key="1">
    <citation type="journal article" date="2004" name="Nature">
        <title>Genome evolution in yeasts.</title>
        <authorList>
            <consortium name="Genolevures"/>
            <person name="Dujon B."/>
            <person name="Sherman D."/>
            <person name="Fischer G."/>
            <person name="Durrens P."/>
            <person name="Casaregola S."/>
            <person name="Lafontaine I."/>
            <person name="de Montigny J."/>
            <person name="Marck C."/>
            <person name="Neuveglise C."/>
            <person name="Talla E."/>
            <person name="Goffard N."/>
            <person name="Frangeul L."/>
            <person name="Aigle M."/>
            <person name="Anthouard V."/>
            <person name="Babour A."/>
            <person name="Barbe V."/>
            <person name="Barnay S."/>
            <person name="Blanchin S."/>
            <person name="Beckerich J.M."/>
            <person name="Beyne E."/>
            <person name="Bleykasten C."/>
            <person name="Boisrame A."/>
            <person name="Boyer J."/>
            <person name="Cattolico L."/>
            <person name="Confanioleri F."/>
            <person name="de Daruvar A."/>
            <person name="Despons L."/>
            <person name="Fabre E."/>
            <person name="Fairhead C."/>
            <person name="Ferry-Dumazet H."/>
            <person name="Groppi A."/>
            <person name="Hantraye F."/>
            <person name="Hennequin C."/>
            <person name="Jauniaux N."/>
            <person name="Joyet P."/>
            <person name="Kachouri R."/>
            <person name="Kerrest A."/>
            <person name="Koszul R."/>
            <person name="Lemaire M."/>
            <person name="Lesur I."/>
            <person name="Ma L."/>
            <person name="Muller H."/>
            <person name="Nicaud J.M."/>
            <person name="Nikolski M."/>
            <person name="Oztas S."/>
            <person name="Ozier-Kalogeropoulos O."/>
            <person name="Pellenz S."/>
            <person name="Potier S."/>
            <person name="Richard G.F."/>
            <person name="Straub M.L."/>
            <person name="Suleau A."/>
            <person name="Swennene D."/>
            <person name="Tekaia F."/>
            <person name="Wesolowski-Louvel M."/>
            <person name="Westhof E."/>
            <person name="Wirth B."/>
            <person name="Zeniou-Meyer M."/>
            <person name="Zivanovic I."/>
            <person name="Bolotin-Fukuhara M."/>
            <person name="Thierry A."/>
            <person name="Bouchier C."/>
            <person name="Caudron B."/>
            <person name="Scarpelli C."/>
            <person name="Gaillardin C."/>
            <person name="Weissenbach J."/>
            <person name="Wincker P."/>
            <person name="Souciet J.L."/>
        </authorList>
    </citation>
    <scope>NUCLEOTIDE SEQUENCE [LARGE SCALE GENOMIC DNA]</scope>
    <source>
        <strain evidence="2">ATCC 8585 / CBS 2359 / DSM 70799 / NBRC 1267 / NRRL Y-1140 / WM37</strain>
    </source>
</reference>
<dbReference type="RefSeq" id="XP_451273.1">
    <property type="nucleotide sequence ID" value="XM_451273.1"/>
</dbReference>
<name>Q6CXR6_KLULA</name>
<evidence type="ECO:0000313" key="2">
    <source>
        <dbReference type="Proteomes" id="UP000000598"/>
    </source>
</evidence>